<name>A0A8H4Q0J5_9HYPO</name>
<organism evidence="3 4">
    <name type="scientific">Ophiocordyceps camponoti-floridani</name>
    <dbReference type="NCBI Taxonomy" id="2030778"/>
    <lineage>
        <taxon>Eukaryota</taxon>
        <taxon>Fungi</taxon>
        <taxon>Dikarya</taxon>
        <taxon>Ascomycota</taxon>
        <taxon>Pezizomycotina</taxon>
        <taxon>Sordariomycetes</taxon>
        <taxon>Hypocreomycetidae</taxon>
        <taxon>Hypocreales</taxon>
        <taxon>Ophiocordycipitaceae</taxon>
        <taxon>Ophiocordyceps</taxon>
    </lineage>
</organism>
<accession>A0A8H4Q0J5</accession>
<evidence type="ECO:0000256" key="1">
    <source>
        <dbReference type="SAM" id="MobiDB-lite"/>
    </source>
</evidence>
<reference evidence="3 4" key="1">
    <citation type="journal article" date="2020" name="G3 (Bethesda)">
        <title>Genetic Underpinnings of Host Manipulation by Ophiocordyceps as Revealed by Comparative Transcriptomics.</title>
        <authorList>
            <person name="Will I."/>
            <person name="Das B."/>
            <person name="Trinh T."/>
            <person name="Brachmann A."/>
            <person name="Ohm R.A."/>
            <person name="de Bekker C."/>
        </authorList>
    </citation>
    <scope>NUCLEOTIDE SEQUENCE [LARGE SCALE GENOMIC DNA]</scope>
    <source>
        <strain evidence="3 4">EC05</strain>
    </source>
</reference>
<sequence length="772" mass="85661">MVASAPLWRWEGSGERSVRWDEVQTDVWFPSGNCAVHLDDRVRSRSRSRTRPAPTFRLPLQVLFTTGCHALIERFGVLDGRPLRSAAEALDYTRLNTTCTVDIFIPDQDNDDAVSHMLAIRNLLSWAVGAPLVGGKLGESLVALRESMRRYRHLSDPECGRDVVDYLAARGMLAVANRPQRAVALLVFAEAARMAGLYREVFAHCVGMSERLGGSPEYENLTPESKSLISRARTAMDTRLSRSSAKLSTFLDEDLDPSHLGISSAIRAHLDRFRSFLLAFYSAKLGYYPPRTFDAAVYRSMGRDFASLYHHLRDGAFCRFDDVMPSAAVGGICVLQLVQNIDGRNLFEPLRNPLPLLPRRESPPRRVSWLARLGGTRAADHRRSDHAALVRATNGSDDGSHGRRDHTNDLVKAYRHFEEDSVLSPPHLQRPRRHERVSAADARKVRWILIYAVHQTLRSATRRPHGIRDDPDARYLLIADAVPPWERAPDGPDTPRTSRTATEIKPDIDYLAQSRQPSTPRAPPLPRSASFGGRKPSTSSSSPSLTKALMLERSKSFNRVLNRNSTIRKSVRKLRRNPSWSTSTLPPSPSKPLYHEILVDGYGNGTIDSPIQWASRSCSTASQSSSAFTTTATSPVASSAATSLIADAVSEPVLPKRRRWSQPDVVSPRGPAVSMSVTKTNSLSRRPVSVALEGFYHEGRSKLAGGIALFHGVESKPLPTHHSLPNVIDEEPRVVTRDSADWTAMQVFLDASANVLPPWEQYVELGGLTELR</sequence>
<gene>
    <name evidence="3" type="ORF">GQ602_006989</name>
</gene>
<evidence type="ECO:0000259" key="2">
    <source>
        <dbReference type="Pfam" id="PF26013"/>
    </source>
</evidence>
<evidence type="ECO:0000313" key="4">
    <source>
        <dbReference type="Proteomes" id="UP000562929"/>
    </source>
</evidence>
<dbReference type="InterPro" id="IPR058317">
    <property type="entry name" value="DUF8004"/>
</dbReference>
<protein>
    <submittedName>
        <fullName evidence="3">Choriogenin Hminor</fullName>
    </submittedName>
</protein>
<comment type="caution">
    <text evidence="3">The sequence shown here is derived from an EMBL/GenBank/DDBJ whole genome shotgun (WGS) entry which is preliminary data.</text>
</comment>
<dbReference type="Proteomes" id="UP000562929">
    <property type="component" value="Unassembled WGS sequence"/>
</dbReference>
<dbReference type="AlphaFoldDB" id="A0A8H4Q0J5"/>
<dbReference type="PANTHER" id="PTHR39601:SF1">
    <property type="entry name" value="CHORIOGENIN HMINOR"/>
    <property type="match status" value="1"/>
</dbReference>
<feature type="domain" description="DUF8004" evidence="2">
    <location>
        <begin position="162"/>
        <end position="251"/>
    </location>
</feature>
<keyword evidence="4" id="KW-1185">Reference proteome</keyword>
<dbReference type="PANTHER" id="PTHR39601">
    <property type="entry name" value="CHORIOGENIN HMINOR"/>
    <property type="match status" value="1"/>
</dbReference>
<evidence type="ECO:0000313" key="3">
    <source>
        <dbReference type="EMBL" id="KAF4580852.1"/>
    </source>
</evidence>
<dbReference type="Pfam" id="PF26013">
    <property type="entry name" value="DUF8004"/>
    <property type="match status" value="1"/>
</dbReference>
<feature type="region of interest" description="Disordered" evidence="1">
    <location>
        <begin position="660"/>
        <end position="680"/>
    </location>
</feature>
<dbReference type="EMBL" id="JAACLJ010000009">
    <property type="protein sequence ID" value="KAF4580852.1"/>
    <property type="molecule type" value="Genomic_DNA"/>
</dbReference>
<proteinExistence type="predicted"/>
<feature type="region of interest" description="Disordered" evidence="1">
    <location>
        <begin position="483"/>
        <end position="546"/>
    </location>
</feature>
<dbReference type="OrthoDB" id="4114825at2759"/>